<evidence type="ECO:0000313" key="10">
    <source>
        <dbReference type="Proteomes" id="UP000230750"/>
    </source>
</evidence>
<dbReference type="Pfam" id="PF00441">
    <property type="entry name" value="Acyl-CoA_dh_1"/>
    <property type="match status" value="2"/>
</dbReference>
<feature type="domain" description="Acyl-CoA oxidase/dehydrogenase middle" evidence="8">
    <location>
        <begin position="19"/>
        <end position="106"/>
    </location>
</feature>
<organism evidence="9 10">
    <name type="scientific">Stichopus japonicus</name>
    <name type="common">Sea cucumber</name>
    <dbReference type="NCBI Taxonomy" id="307972"/>
    <lineage>
        <taxon>Eukaryota</taxon>
        <taxon>Metazoa</taxon>
        <taxon>Echinodermata</taxon>
        <taxon>Eleutherozoa</taxon>
        <taxon>Echinozoa</taxon>
        <taxon>Holothuroidea</taxon>
        <taxon>Aspidochirotacea</taxon>
        <taxon>Aspidochirotida</taxon>
        <taxon>Stichopodidae</taxon>
        <taxon>Apostichopus</taxon>
    </lineage>
</organism>
<dbReference type="InterPro" id="IPR050741">
    <property type="entry name" value="Acyl-CoA_dehydrogenase"/>
</dbReference>
<evidence type="ECO:0000256" key="6">
    <source>
        <dbReference type="RuleBase" id="RU362125"/>
    </source>
</evidence>
<dbReference type="OrthoDB" id="9988775at2759"/>
<dbReference type="SUPFAM" id="SSF47203">
    <property type="entry name" value="Acyl-CoA dehydrogenase C-terminal domain-like"/>
    <property type="match status" value="1"/>
</dbReference>
<dbReference type="Proteomes" id="UP000230750">
    <property type="component" value="Unassembled WGS sequence"/>
</dbReference>
<evidence type="ECO:0000256" key="1">
    <source>
        <dbReference type="ARBA" id="ARBA00001974"/>
    </source>
</evidence>
<dbReference type="GO" id="GO:0033539">
    <property type="term" value="P:fatty acid beta-oxidation using acyl-CoA dehydrogenase"/>
    <property type="evidence" value="ECO:0007669"/>
    <property type="project" value="TreeGrafter"/>
</dbReference>
<evidence type="ECO:0000313" key="9">
    <source>
        <dbReference type="EMBL" id="PIK50515.1"/>
    </source>
</evidence>
<keyword evidence="3 6" id="KW-0285">Flavoprotein</keyword>
<evidence type="ECO:0000256" key="4">
    <source>
        <dbReference type="ARBA" id="ARBA00022827"/>
    </source>
</evidence>
<dbReference type="EMBL" id="MRZV01000418">
    <property type="protein sequence ID" value="PIK50515.1"/>
    <property type="molecule type" value="Genomic_DNA"/>
</dbReference>
<dbReference type="InterPro" id="IPR006091">
    <property type="entry name" value="Acyl-CoA_Oxase/DH_mid-dom"/>
</dbReference>
<feature type="domain" description="Acyl-CoA dehydrogenase/oxidase C-terminal" evidence="7">
    <location>
        <begin position="236"/>
        <end position="291"/>
    </location>
</feature>
<dbReference type="SUPFAM" id="SSF56645">
    <property type="entry name" value="Acyl-CoA dehydrogenase NM domain-like"/>
    <property type="match status" value="1"/>
</dbReference>
<proteinExistence type="inferred from homology"/>
<keyword evidence="4 6" id="KW-0274">FAD</keyword>
<dbReference type="PANTHER" id="PTHR48083">
    <property type="entry name" value="MEDIUM-CHAIN SPECIFIC ACYL-COA DEHYDROGENASE, MITOCHONDRIAL-RELATED"/>
    <property type="match status" value="1"/>
</dbReference>
<dbReference type="PANTHER" id="PTHR48083:SF20">
    <property type="entry name" value="LONG-CHAIN SPECIFIC ACYL-COA DEHYDROGENASE, MITOCHONDRIAL"/>
    <property type="match status" value="1"/>
</dbReference>
<dbReference type="InterPro" id="IPR046373">
    <property type="entry name" value="Acyl-CoA_Oxase/DH_mid-dom_sf"/>
</dbReference>
<name>A0A2G8KRC3_STIJA</name>
<dbReference type="InterPro" id="IPR009075">
    <property type="entry name" value="AcylCo_DH/oxidase_C"/>
</dbReference>
<dbReference type="InterPro" id="IPR036250">
    <property type="entry name" value="AcylCo_DH-like_C"/>
</dbReference>
<dbReference type="GO" id="GO:0019254">
    <property type="term" value="P:carnitine metabolic process, CoA-linked"/>
    <property type="evidence" value="ECO:0007669"/>
    <property type="project" value="TreeGrafter"/>
</dbReference>
<feature type="domain" description="Acyl-CoA dehydrogenase/oxidase C-terminal" evidence="7">
    <location>
        <begin position="121"/>
        <end position="214"/>
    </location>
</feature>
<evidence type="ECO:0000259" key="7">
    <source>
        <dbReference type="Pfam" id="PF00441"/>
    </source>
</evidence>
<reference evidence="9 10" key="1">
    <citation type="journal article" date="2017" name="PLoS Biol.">
        <title>The sea cucumber genome provides insights into morphological evolution and visceral regeneration.</title>
        <authorList>
            <person name="Zhang X."/>
            <person name="Sun L."/>
            <person name="Yuan J."/>
            <person name="Sun Y."/>
            <person name="Gao Y."/>
            <person name="Zhang L."/>
            <person name="Li S."/>
            <person name="Dai H."/>
            <person name="Hamel J.F."/>
            <person name="Liu C."/>
            <person name="Yu Y."/>
            <person name="Liu S."/>
            <person name="Lin W."/>
            <person name="Guo K."/>
            <person name="Jin S."/>
            <person name="Xu P."/>
            <person name="Storey K.B."/>
            <person name="Huan P."/>
            <person name="Zhang T."/>
            <person name="Zhou Y."/>
            <person name="Zhang J."/>
            <person name="Lin C."/>
            <person name="Li X."/>
            <person name="Xing L."/>
            <person name="Huo D."/>
            <person name="Sun M."/>
            <person name="Wang L."/>
            <person name="Mercier A."/>
            <person name="Li F."/>
            <person name="Yang H."/>
            <person name="Xiang J."/>
        </authorList>
    </citation>
    <scope>NUCLEOTIDE SEQUENCE [LARGE SCALE GENOMIC DNA]</scope>
    <source>
        <strain evidence="9">Shaxun</strain>
        <tissue evidence="9">Muscle</tissue>
    </source>
</reference>
<dbReference type="InterPro" id="IPR006089">
    <property type="entry name" value="Acyl-CoA_DH_CS"/>
</dbReference>
<dbReference type="Pfam" id="PF02770">
    <property type="entry name" value="Acyl-CoA_dh_M"/>
    <property type="match status" value="1"/>
</dbReference>
<dbReference type="InterPro" id="IPR009100">
    <property type="entry name" value="AcylCoA_DH/oxidase_NM_dom_sf"/>
</dbReference>
<accession>A0A2G8KRC3</accession>
<evidence type="ECO:0008006" key="11">
    <source>
        <dbReference type="Google" id="ProtNLM"/>
    </source>
</evidence>
<keyword evidence="10" id="KW-1185">Reference proteome</keyword>
<dbReference type="GO" id="GO:0050660">
    <property type="term" value="F:flavin adenine dinucleotide binding"/>
    <property type="evidence" value="ECO:0007669"/>
    <property type="project" value="TreeGrafter"/>
</dbReference>
<dbReference type="Gene3D" id="1.20.140.10">
    <property type="entry name" value="Butyryl-CoA Dehydrogenase, subunit A, domain 3"/>
    <property type="match status" value="1"/>
</dbReference>
<dbReference type="AlphaFoldDB" id="A0A2G8KRC3"/>
<evidence type="ECO:0000259" key="8">
    <source>
        <dbReference type="Pfam" id="PF02770"/>
    </source>
</evidence>
<evidence type="ECO:0000256" key="3">
    <source>
        <dbReference type="ARBA" id="ARBA00022630"/>
    </source>
</evidence>
<dbReference type="GO" id="GO:0005739">
    <property type="term" value="C:mitochondrion"/>
    <property type="evidence" value="ECO:0007669"/>
    <property type="project" value="TreeGrafter"/>
</dbReference>
<comment type="cofactor">
    <cofactor evidence="1 6">
        <name>FAD</name>
        <dbReference type="ChEBI" id="CHEBI:57692"/>
    </cofactor>
</comment>
<dbReference type="FunFam" id="2.40.110.10:FF:000002">
    <property type="entry name" value="Acyl-CoA dehydrogenase fadE12"/>
    <property type="match status" value="1"/>
</dbReference>
<evidence type="ECO:0000256" key="2">
    <source>
        <dbReference type="ARBA" id="ARBA00009347"/>
    </source>
</evidence>
<keyword evidence="5 6" id="KW-0560">Oxidoreductase</keyword>
<dbReference type="STRING" id="307972.A0A2G8KRC3"/>
<comment type="caution">
    <text evidence="9">The sequence shown here is derived from an EMBL/GenBank/DDBJ whole genome shotgun (WGS) entry which is preliminary data.</text>
</comment>
<dbReference type="PROSITE" id="PS00073">
    <property type="entry name" value="ACYL_COA_DH_2"/>
    <property type="match status" value="1"/>
</dbReference>
<dbReference type="Gene3D" id="2.40.110.10">
    <property type="entry name" value="Butyryl-CoA Dehydrogenase, subunit A, domain 2"/>
    <property type="match status" value="1"/>
</dbReference>
<protein>
    <recommendedName>
        <fullName evidence="11">Acyl-CoA dehydrogenase</fullName>
    </recommendedName>
</protein>
<dbReference type="GO" id="GO:0004466">
    <property type="term" value="F:long-chain fatty acyl-CoA dehydrogenase activity"/>
    <property type="evidence" value="ECO:0007669"/>
    <property type="project" value="TreeGrafter"/>
</dbReference>
<comment type="similarity">
    <text evidence="2 6">Belongs to the acyl-CoA dehydrogenase family.</text>
</comment>
<dbReference type="GO" id="GO:0042758">
    <property type="term" value="P:long-chain fatty acid catabolic process"/>
    <property type="evidence" value="ECO:0007669"/>
    <property type="project" value="TreeGrafter"/>
</dbReference>
<gene>
    <name evidence="9" type="ORF">BSL78_12645</name>
</gene>
<evidence type="ECO:0000256" key="5">
    <source>
        <dbReference type="ARBA" id="ARBA00023002"/>
    </source>
</evidence>
<sequence>MDGVTNNFSDQVYMCLFCSDLQGIKTYAKQDGDDWILNGSKVFITNGISADVTVVVAVTDLNAKHKARGISLFLVEDGTPGFNKGRILKKLGMRASETGELFFDDVRLPKSAMLGGEERLNQGFYCLMQQLPRERLGIGVVCTAHAEYIFETTREYIKQRKAFGSCLSKLQTVQHRMAEMKTKICTTRAFIDQCIQLMDEGRLDASTASMAKILFNLTEIVCFFFSFLLLQYFQCRASDMAFKVINECLQLHGGWGYMWEYPVARAFVDSRVAPIYGGSNDIMNELIARDIVAE</sequence>